<accession>A0A501WHG3</accession>
<keyword evidence="2" id="KW-1185">Reference proteome</keyword>
<name>A0A501WHG3_9RHOB</name>
<sequence>MSGTDMHSQQDNETFRARYRTDDDAVTFLRLFPERGHAVELAHDLSELRRQADHAMRIAAGYWPRDFAESCGFDYRCFVYDRYAPNAFAAFREGRHWIGLSSGLVYVIAELAVRAAAAADIPGSSPCAAEPDAHRGFGFRFSDEAFRGGQEETARFFRQTQDFDQARMRVMNAIWLDAQTLVWRHEFFHASLGHTRFADHALGLGALDEDAAPPDNPDGFEILRAMEFHADWAGFGSMIKASRSGLDPVGSDLVKRFGLRFRVAVMTAAVLLLPLFFRVAEDHAPSTARTHPHAATRLQIFLLRVSDIDEPNERGIWEAGALDAIGWLVSYARRNSEFSAIAGMLDDATWKVANRERQRCIDVFDALQEVLGPYAVLPLGHPHQGDIAPIPTDSDGA</sequence>
<evidence type="ECO:0000313" key="2">
    <source>
        <dbReference type="Proteomes" id="UP000319255"/>
    </source>
</evidence>
<gene>
    <name evidence="1" type="ORF">FJM51_19250</name>
</gene>
<comment type="caution">
    <text evidence="1">The sequence shown here is derived from an EMBL/GenBank/DDBJ whole genome shotgun (WGS) entry which is preliminary data.</text>
</comment>
<dbReference type="RefSeq" id="WP_140455763.1">
    <property type="nucleotide sequence ID" value="NZ_VFRP01000027.1"/>
</dbReference>
<evidence type="ECO:0000313" key="1">
    <source>
        <dbReference type="EMBL" id="TPE47875.1"/>
    </source>
</evidence>
<reference evidence="1 2" key="1">
    <citation type="submission" date="2019-06" db="EMBL/GenBank/DDBJ databases">
        <title>A novel bacterium of genus Amaricoccus, isolated from marine sediment.</title>
        <authorList>
            <person name="Huang H."/>
            <person name="Mo K."/>
            <person name="Hu Y."/>
        </authorList>
    </citation>
    <scope>NUCLEOTIDE SEQUENCE [LARGE SCALE GENOMIC DNA]</scope>
    <source>
        <strain evidence="1 2">HB172011</strain>
    </source>
</reference>
<proteinExistence type="predicted"/>
<dbReference type="Proteomes" id="UP000319255">
    <property type="component" value="Unassembled WGS sequence"/>
</dbReference>
<dbReference type="AlphaFoldDB" id="A0A501WHG3"/>
<dbReference type="EMBL" id="VFRP01000027">
    <property type="protein sequence ID" value="TPE47875.1"/>
    <property type="molecule type" value="Genomic_DNA"/>
</dbReference>
<organism evidence="1 2">
    <name type="scientific">Amaricoccus solimangrovi</name>
    <dbReference type="NCBI Taxonomy" id="2589815"/>
    <lineage>
        <taxon>Bacteria</taxon>
        <taxon>Pseudomonadati</taxon>
        <taxon>Pseudomonadota</taxon>
        <taxon>Alphaproteobacteria</taxon>
        <taxon>Rhodobacterales</taxon>
        <taxon>Paracoccaceae</taxon>
        <taxon>Amaricoccus</taxon>
    </lineage>
</organism>
<protein>
    <submittedName>
        <fullName evidence="1">Uncharacterized protein</fullName>
    </submittedName>
</protein>